<evidence type="ECO:0000313" key="2">
    <source>
        <dbReference type="EMBL" id="AXE80578.1"/>
    </source>
</evidence>
<reference evidence="2 3" key="1">
    <citation type="journal article" date="2018" name="Front. Microbiol.">
        <title>Genome Sequencing of Streptomyces atratus SCSIOZH16 and Activation Production of Nocardamine via Metabolic Engineering.</title>
        <authorList>
            <person name="Li Y."/>
            <person name="Zhang C."/>
            <person name="Liu C."/>
            <person name="Ju J."/>
            <person name="Ma J."/>
        </authorList>
    </citation>
    <scope>NUCLEOTIDE SEQUENCE [LARGE SCALE GENOMIC DNA]</scope>
    <source>
        <strain evidence="2 3">SCSIO_ZH16</strain>
    </source>
</reference>
<keyword evidence="1" id="KW-0812">Transmembrane</keyword>
<proteinExistence type="predicted"/>
<evidence type="ECO:0008006" key="4">
    <source>
        <dbReference type="Google" id="ProtNLM"/>
    </source>
</evidence>
<dbReference type="AlphaFoldDB" id="A0A2Z5JJM6"/>
<dbReference type="EMBL" id="CP027306">
    <property type="protein sequence ID" value="AXE80578.1"/>
    <property type="molecule type" value="Genomic_DNA"/>
</dbReference>
<keyword evidence="1" id="KW-0472">Membrane</keyword>
<dbReference type="KEGG" id="sata:C5746_30485"/>
<evidence type="ECO:0000256" key="1">
    <source>
        <dbReference type="SAM" id="Phobius"/>
    </source>
</evidence>
<feature type="transmembrane region" description="Helical" evidence="1">
    <location>
        <begin position="40"/>
        <end position="62"/>
    </location>
</feature>
<dbReference type="GeneID" id="95522726"/>
<protein>
    <recommendedName>
        <fullName evidence="4">PH domain-containing protein</fullName>
    </recommendedName>
</protein>
<dbReference type="RefSeq" id="WP_114247002.1">
    <property type="nucleotide sequence ID" value="NZ_BMRN01000045.1"/>
</dbReference>
<name>A0A2Z5JJM6_STRAR</name>
<accession>A0A2Z5JJM6</accession>
<gene>
    <name evidence="2" type="ORF">C5746_30485</name>
</gene>
<keyword evidence="1" id="KW-1133">Transmembrane helix</keyword>
<evidence type="ECO:0000313" key="3">
    <source>
        <dbReference type="Proteomes" id="UP000252698"/>
    </source>
</evidence>
<feature type="transmembrane region" description="Helical" evidence="1">
    <location>
        <begin position="68"/>
        <end position="87"/>
    </location>
</feature>
<dbReference type="Proteomes" id="UP000252698">
    <property type="component" value="Chromosome"/>
</dbReference>
<sequence>MPLPFLTAERAFDASAEDIALPFDDHDSWRRPYRPGPWRVAAAASLLLLSSFILLAGMVILFAGAVPGAAACLALAVVVIGCALRLLRVGAWVSRHGVRRVGFFTTTTVPWNRVAGVRTVQQPVKWLGFPRTVQGQALIVVRQGGESMPPLLTDSSADFLARGEAFDRAADTVEAWGDEYRRG</sequence>
<organism evidence="2 3">
    <name type="scientific">Streptomyces atratus</name>
    <dbReference type="NCBI Taxonomy" id="1893"/>
    <lineage>
        <taxon>Bacteria</taxon>
        <taxon>Bacillati</taxon>
        <taxon>Actinomycetota</taxon>
        <taxon>Actinomycetes</taxon>
        <taxon>Kitasatosporales</taxon>
        <taxon>Streptomycetaceae</taxon>
        <taxon>Streptomyces</taxon>
    </lineage>
</organism>